<keyword evidence="4" id="KW-1185">Reference proteome</keyword>
<organism evidence="3 4">
    <name type="scientific">Setomelanomma holmii</name>
    <dbReference type="NCBI Taxonomy" id="210430"/>
    <lineage>
        <taxon>Eukaryota</taxon>
        <taxon>Fungi</taxon>
        <taxon>Dikarya</taxon>
        <taxon>Ascomycota</taxon>
        <taxon>Pezizomycotina</taxon>
        <taxon>Dothideomycetes</taxon>
        <taxon>Pleosporomycetidae</taxon>
        <taxon>Pleosporales</taxon>
        <taxon>Pleosporineae</taxon>
        <taxon>Phaeosphaeriaceae</taxon>
        <taxon>Setomelanomma</taxon>
    </lineage>
</organism>
<protein>
    <submittedName>
        <fullName evidence="3">Uncharacterized protein</fullName>
    </submittedName>
</protein>
<accession>A0A9P4LT40</accession>
<comment type="caution">
    <text evidence="3">The sequence shown here is derived from an EMBL/GenBank/DDBJ whole genome shotgun (WGS) entry which is preliminary data.</text>
</comment>
<proteinExistence type="predicted"/>
<name>A0A9P4LT40_9PLEO</name>
<keyword evidence="2" id="KW-0812">Transmembrane</keyword>
<dbReference type="AlphaFoldDB" id="A0A9P4LT40"/>
<evidence type="ECO:0000256" key="2">
    <source>
        <dbReference type="SAM" id="Phobius"/>
    </source>
</evidence>
<feature type="transmembrane region" description="Helical" evidence="2">
    <location>
        <begin position="12"/>
        <end position="30"/>
    </location>
</feature>
<feature type="region of interest" description="Disordered" evidence="1">
    <location>
        <begin position="92"/>
        <end position="113"/>
    </location>
</feature>
<sequence length="113" mass="13022">MSDMYDAVEVALQILFGLVGILFAIAALHYRDSLCSVLLRRYRQRIIEYHELEAGTVYPAFAYPEMELALPSRIASLPPAYGWHHLDKDDMKCNKSKASQSQQDDFQSMRQEH</sequence>
<feature type="compositionally biased region" description="Polar residues" evidence="1">
    <location>
        <begin position="96"/>
        <end position="113"/>
    </location>
</feature>
<evidence type="ECO:0000313" key="4">
    <source>
        <dbReference type="Proteomes" id="UP000799777"/>
    </source>
</evidence>
<reference evidence="3" key="1">
    <citation type="journal article" date="2020" name="Stud. Mycol.">
        <title>101 Dothideomycetes genomes: a test case for predicting lifestyles and emergence of pathogens.</title>
        <authorList>
            <person name="Haridas S."/>
            <person name="Albert R."/>
            <person name="Binder M."/>
            <person name="Bloem J."/>
            <person name="Labutti K."/>
            <person name="Salamov A."/>
            <person name="Andreopoulos B."/>
            <person name="Baker S."/>
            <person name="Barry K."/>
            <person name="Bills G."/>
            <person name="Bluhm B."/>
            <person name="Cannon C."/>
            <person name="Castanera R."/>
            <person name="Culley D."/>
            <person name="Daum C."/>
            <person name="Ezra D."/>
            <person name="Gonzalez J."/>
            <person name="Henrissat B."/>
            <person name="Kuo A."/>
            <person name="Liang C."/>
            <person name="Lipzen A."/>
            <person name="Lutzoni F."/>
            <person name="Magnuson J."/>
            <person name="Mondo S."/>
            <person name="Nolan M."/>
            <person name="Ohm R."/>
            <person name="Pangilinan J."/>
            <person name="Park H.-J."/>
            <person name="Ramirez L."/>
            <person name="Alfaro M."/>
            <person name="Sun H."/>
            <person name="Tritt A."/>
            <person name="Yoshinaga Y."/>
            <person name="Zwiers L.-H."/>
            <person name="Turgeon B."/>
            <person name="Goodwin S."/>
            <person name="Spatafora J."/>
            <person name="Crous P."/>
            <person name="Grigoriev I."/>
        </authorList>
    </citation>
    <scope>NUCLEOTIDE SEQUENCE</scope>
    <source>
        <strain evidence="3">CBS 110217</strain>
    </source>
</reference>
<dbReference type="Proteomes" id="UP000799777">
    <property type="component" value="Unassembled WGS sequence"/>
</dbReference>
<evidence type="ECO:0000313" key="3">
    <source>
        <dbReference type="EMBL" id="KAF2035387.1"/>
    </source>
</evidence>
<dbReference type="EMBL" id="ML978157">
    <property type="protein sequence ID" value="KAF2035387.1"/>
    <property type="molecule type" value="Genomic_DNA"/>
</dbReference>
<dbReference type="OrthoDB" id="3693272at2759"/>
<keyword evidence="2" id="KW-1133">Transmembrane helix</keyword>
<gene>
    <name evidence="3" type="ORF">EK21DRAFT_106923</name>
</gene>
<evidence type="ECO:0000256" key="1">
    <source>
        <dbReference type="SAM" id="MobiDB-lite"/>
    </source>
</evidence>
<keyword evidence="2" id="KW-0472">Membrane</keyword>